<protein>
    <submittedName>
        <fullName evidence="2">Uncharacterized protein</fullName>
    </submittedName>
</protein>
<reference evidence="2 3" key="2">
    <citation type="submission" date="2020-07" db="EMBL/GenBank/DDBJ databases">
        <title>Genome assembly of wild tea tree DASZ reveals pedigree and selection history of tea varieties.</title>
        <authorList>
            <person name="Zhang W."/>
        </authorList>
    </citation>
    <scope>NUCLEOTIDE SEQUENCE [LARGE SCALE GENOMIC DNA]</scope>
    <source>
        <strain evidence="3">cv. G240</strain>
        <tissue evidence="2">Leaf</tissue>
    </source>
</reference>
<comment type="caution">
    <text evidence="2">The sequence shown here is derived from an EMBL/GenBank/DDBJ whole genome shotgun (WGS) entry which is preliminary data.</text>
</comment>
<feature type="transmembrane region" description="Helical" evidence="1">
    <location>
        <begin position="24"/>
        <end position="42"/>
    </location>
</feature>
<organism evidence="2 3">
    <name type="scientific">Camellia sinensis</name>
    <name type="common">Tea plant</name>
    <name type="synonym">Thea sinensis</name>
    <dbReference type="NCBI Taxonomy" id="4442"/>
    <lineage>
        <taxon>Eukaryota</taxon>
        <taxon>Viridiplantae</taxon>
        <taxon>Streptophyta</taxon>
        <taxon>Embryophyta</taxon>
        <taxon>Tracheophyta</taxon>
        <taxon>Spermatophyta</taxon>
        <taxon>Magnoliopsida</taxon>
        <taxon>eudicotyledons</taxon>
        <taxon>Gunneridae</taxon>
        <taxon>Pentapetalae</taxon>
        <taxon>asterids</taxon>
        <taxon>Ericales</taxon>
        <taxon>Theaceae</taxon>
        <taxon>Camellia</taxon>
    </lineage>
</organism>
<evidence type="ECO:0000313" key="2">
    <source>
        <dbReference type="EMBL" id="KAF5944952.1"/>
    </source>
</evidence>
<feature type="non-terminal residue" evidence="2">
    <location>
        <position position="1"/>
    </location>
</feature>
<dbReference type="AlphaFoldDB" id="A0A7J7GVY5"/>
<dbReference type="Proteomes" id="UP000593564">
    <property type="component" value="Unassembled WGS sequence"/>
</dbReference>
<reference evidence="3" key="1">
    <citation type="journal article" date="2020" name="Nat. Commun.">
        <title>Genome assembly of wild tea tree DASZ reveals pedigree and selection history of tea varieties.</title>
        <authorList>
            <person name="Zhang W."/>
            <person name="Zhang Y."/>
            <person name="Qiu H."/>
            <person name="Guo Y."/>
            <person name="Wan H."/>
            <person name="Zhang X."/>
            <person name="Scossa F."/>
            <person name="Alseekh S."/>
            <person name="Zhang Q."/>
            <person name="Wang P."/>
            <person name="Xu L."/>
            <person name="Schmidt M.H."/>
            <person name="Jia X."/>
            <person name="Li D."/>
            <person name="Zhu A."/>
            <person name="Guo F."/>
            <person name="Chen W."/>
            <person name="Ni D."/>
            <person name="Usadel B."/>
            <person name="Fernie A.R."/>
            <person name="Wen W."/>
        </authorList>
    </citation>
    <scope>NUCLEOTIDE SEQUENCE [LARGE SCALE GENOMIC DNA]</scope>
    <source>
        <strain evidence="3">cv. G240</strain>
    </source>
</reference>
<keyword evidence="3" id="KW-1185">Reference proteome</keyword>
<dbReference type="EMBL" id="JACBKZ010000008">
    <property type="protein sequence ID" value="KAF5944952.1"/>
    <property type="molecule type" value="Genomic_DNA"/>
</dbReference>
<keyword evidence="1" id="KW-1133">Transmembrane helix</keyword>
<keyword evidence="1" id="KW-0472">Membrane</keyword>
<evidence type="ECO:0000313" key="3">
    <source>
        <dbReference type="Proteomes" id="UP000593564"/>
    </source>
</evidence>
<evidence type="ECO:0000256" key="1">
    <source>
        <dbReference type="SAM" id="Phobius"/>
    </source>
</evidence>
<proteinExistence type="predicted"/>
<sequence>NCIFHSCYYDTSHIAFIVTKRNCFLYLAVVFTISIGTYLGFYSTQIRKSLTSLLPHYPCVTNDQGDTICIGRYGEGNKAFFELQPPPIVSTKSFDPCSLQKSINVADHSLRVSSFLVLEWRRVQKILHEDVCT</sequence>
<keyword evidence="1" id="KW-0812">Transmembrane</keyword>
<accession>A0A7J7GVY5</accession>
<name>A0A7J7GVY5_CAMSI</name>
<gene>
    <name evidence="2" type="ORF">HYC85_019029</name>
</gene>